<keyword evidence="3" id="KW-0012">Acyltransferase</keyword>
<dbReference type="GO" id="GO:0006654">
    <property type="term" value="P:phosphatidic acid biosynthetic process"/>
    <property type="evidence" value="ECO:0007669"/>
    <property type="project" value="TreeGrafter"/>
</dbReference>
<dbReference type="InterPro" id="IPR002123">
    <property type="entry name" value="Plipid/glycerol_acylTrfase"/>
</dbReference>
<evidence type="ECO:0000313" key="7">
    <source>
        <dbReference type="EMBL" id="GGG66688.1"/>
    </source>
</evidence>
<proteinExistence type="predicted"/>
<feature type="compositionally biased region" description="Pro residues" evidence="4">
    <location>
        <begin position="64"/>
        <end position="77"/>
    </location>
</feature>
<dbReference type="CDD" id="cd07989">
    <property type="entry name" value="LPLAT_AGPAT-like"/>
    <property type="match status" value="1"/>
</dbReference>
<evidence type="ECO:0000313" key="8">
    <source>
        <dbReference type="Proteomes" id="UP000647241"/>
    </source>
</evidence>
<dbReference type="Proteomes" id="UP000647241">
    <property type="component" value="Unassembled WGS sequence"/>
</dbReference>
<accession>A0A917H3E6</accession>
<comment type="pathway">
    <text evidence="1">Lipid metabolism.</text>
</comment>
<dbReference type="Pfam" id="PF01553">
    <property type="entry name" value="Acyltransferase"/>
    <property type="match status" value="1"/>
</dbReference>
<keyword evidence="5" id="KW-0812">Transmembrane</keyword>
<dbReference type="PANTHER" id="PTHR10434:SF11">
    <property type="entry name" value="1-ACYL-SN-GLYCEROL-3-PHOSPHATE ACYLTRANSFERASE"/>
    <property type="match status" value="1"/>
</dbReference>
<dbReference type="AlphaFoldDB" id="A0A917H3E6"/>
<comment type="caution">
    <text evidence="7">The sequence shown here is derived from an EMBL/GenBank/DDBJ whole genome shotgun (WGS) entry which is preliminary data.</text>
</comment>
<evidence type="ECO:0000256" key="2">
    <source>
        <dbReference type="ARBA" id="ARBA00022679"/>
    </source>
</evidence>
<feature type="domain" description="Phospholipid/glycerol acyltransferase" evidence="6">
    <location>
        <begin position="153"/>
        <end position="267"/>
    </location>
</feature>
<evidence type="ECO:0000259" key="6">
    <source>
        <dbReference type="SMART" id="SM00563"/>
    </source>
</evidence>
<feature type="region of interest" description="Disordered" evidence="4">
    <location>
        <begin position="1"/>
        <end position="78"/>
    </location>
</feature>
<evidence type="ECO:0000256" key="4">
    <source>
        <dbReference type="SAM" id="MobiDB-lite"/>
    </source>
</evidence>
<keyword evidence="8" id="KW-1185">Reference proteome</keyword>
<feature type="compositionally biased region" description="Polar residues" evidence="4">
    <location>
        <begin position="11"/>
        <end position="51"/>
    </location>
</feature>
<dbReference type="GO" id="GO:0003841">
    <property type="term" value="F:1-acylglycerol-3-phosphate O-acyltransferase activity"/>
    <property type="evidence" value="ECO:0007669"/>
    <property type="project" value="TreeGrafter"/>
</dbReference>
<reference evidence="7" key="2">
    <citation type="submission" date="2020-09" db="EMBL/GenBank/DDBJ databases">
        <authorList>
            <person name="Sun Q."/>
            <person name="Zhou Y."/>
        </authorList>
    </citation>
    <scope>NUCLEOTIDE SEQUENCE</scope>
    <source>
        <strain evidence="7">CGMCC 1.12997</strain>
    </source>
</reference>
<sequence length="321" mass="34957">MSEPIDEPQTHVISTTPNSPELQQTHASTGPQLPQTDVISTEPGSPQNHVISTEAKRSGETPVFPSPEPPQIPPTEAPPTSRILPWLTYLLLMPLIALATTGFGCVSLIAGLWDKSGRQQHAIAHAWAKVLLLLSLSPVELIGAEKLHEHETAVYASNHLSYYDTPVLFAKLPFQFRILAKQSLWKVPFIGWYLHRSGQVPVDANSARSAIASLNRGVATLKSGLPLVLFPEGGRTATGETQPFVSGAAYMAIKAQLPLIPLTLVGTYELLPIHTYHLTPRPLAIIVGDPIPTTGLTTRDADALTQRLREVITTTYMQHHQ</sequence>
<protein>
    <recommendedName>
        <fullName evidence="6">Phospholipid/glycerol acyltransferase domain-containing protein</fullName>
    </recommendedName>
</protein>
<dbReference type="PANTHER" id="PTHR10434">
    <property type="entry name" value="1-ACYL-SN-GLYCEROL-3-PHOSPHATE ACYLTRANSFERASE"/>
    <property type="match status" value="1"/>
</dbReference>
<keyword evidence="5" id="KW-0472">Membrane</keyword>
<feature type="transmembrane region" description="Helical" evidence="5">
    <location>
        <begin position="86"/>
        <end position="113"/>
    </location>
</feature>
<evidence type="ECO:0000256" key="3">
    <source>
        <dbReference type="ARBA" id="ARBA00023315"/>
    </source>
</evidence>
<dbReference type="RefSeq" id="WP_229739042.1">
    <property type="nucleotide sequence ID" value="NZ_BMGT01000001.1"/>
</dbReference>
<dbReference type="SMART" id="SM00563">
    <property type="entry name" value="PlsC"/>
    <property type="match status" value="1"/>
</dbReference>
<organism evidence="7 8">
    <name type="scientific">Edaphobacter dinghuensis</name>
    <dbReference type="NCBI Taxonomy" id="1560005"/>
    <lineage>
        <taxon>Bacteria</taxon>
        <taxon>Pseudomonadati</taxon>
        <taxon>Acidobacteriota</taxon>
        <taxon>Terriglobia</taxon>
        <taxon>Terriglobales</taxon>
        <taxon>Acidobacteriaceae</taxon>
        <taxon>Edaphobacter</taxon>
    </lineage>
</organism>
<dbReference type="EMBL" id="BMGT01000001">
    <property type="protein sequence ID" value="GGG66688.1"/>
    <property type="molecule type" value="Genomic_DNA"/>
</dbReference>
<gene>
    <name evidence="7" type="ORF">GCM10011585_05690</name>
</gene>
<dbReference type="SUPFAM" id="SSF69593">
    <property type="entry name" value="Glycerol-3-phosphate (1)-acyltransferase"/>
    <property type="match status" value="1"/>
</dbReference>
<keyword evidence="5" id="KW-1133">Transmembrane helix</keyword>
<reference evidence="7" key="1">
    <citation type="journal article" date="2014" name="Int. J. Syst. Evol. Microbiol.">
        <title>Complete genome sequence of Corynebacterium casei LMG S-19264T (=DSM 44701T), isolated from a smear-ripened cheese.</title>
        <authorList>
            <consortium name="US DOE Joint Genome Institute (JGI-PGF)"/>
            <person name="Walter F."/>
            <person name="Albersmeier A."/>
            <person name="Kalinowski J."/>
            <person name="Ruckert C."/>
        </authorList>
    </citation>
    <scope>NUCLEOTIDE SEQUENCE</scope>
    <source>
        <strain evidence="7">CGMCC 1.12997</strain>
    </source>
</reference>
<keyword evidence="2" id="KW-0808">Transferase</keyword>
<evidence type="ECO:0000256" key="1">
    <source>
        <dbReference type="ARBA" id="ARBA00005189"/>
    </source>
</evidence>
<name>A0A917H3E6_9BACT</name>
<evidence type="ECO:0000256" key="5">
    <source>
        <dbReference type="SAM" id="Phobius"/>
    </source>
</evidence>